<feature type="compositionally biased region" description="Polar residues" evidence="1">
    <location>
        <begin position="113"/>
        <end position="130"/>
    </location>
</feature>
<dbReference type="Proteomes" id="UP000007832">
    <property type="component" value="Unassembled WGS sequence"/>
</dbReference>
<gene>
    <name evidence="2" type="ORF">HMPREF1162_0865</name>
</gene>
<evidence type="ECO:0000313" key="2">
    <source>
        <dbReference type="EMBL" id="EGR98141.1"/>
    </source>
</evidence>
<protein>
    <submittedName>
        <fullName evidence="2">Conserved domain protein</fullName>
    </submittedName>
</protein>
<feature type="region of interest" description="Disordered" evidence="1">
    <location>
        <begin position="36"/>
        <end position="55"/>
    </location>
</feature>
<feature type="non-terminal residue" evidence="2">
    <location>
        <position position="1"/>
    </location>
</feature>
<sequence>LAYQYMQMLPTLARGDSNKVWVVPSELNDALKGLGSLAGKDEHEPGKGGFAAADPSQFAAPEKIDVFAEIEAQKAEEKEASEATVQQAIQEAAKLENPGLSAKRSMGGGQITPAPTEQQTIAEQGSGSVE</sequence>
<dbReference type="PATRIC" id="fig|1051006.4.peg.2"/>
<feature type="region of interest" description="Disordered" evidence="1">
    <location>
        <begin position="90"/>
        <end position="130"/>
    </location>
</feature>
<dbReference type="EMBL" id="AFUN01000004">
    <property type="protein sequence ID" value="EGR98141.1"/>
    <property type="molecule type" value="Genomic_DNA"/>
</dbReference>
<dbReference type="AlphaFoldDB" id="F9NS63"/>
<evidence type="ECO:0000256" key="1">
    <source>
        <dbReference type="SAM" id="MobiDB-lite"/>
    </source>
</evidence>
<dbReference type="eggNOG" id="COG0330">
    <property type="taxonomic scope" value="Bacteria"/>
</dbReference>
<comment type="caution">
    <text evidence="2">The sequence shown here is derived from an EMBL/GenBank/DDBJ whole genome shotgun (WGS) entry which is preliminary data.</text>
</comment>
<accession>F9NS63</accession>
<name>F9NS63_9ACTN</name>
<reference evidence="2 3" key="1">
    <citation type="submission" date="2011-07" db="EMBL/GenBank/DDBJ databases">
        <title>Genome Sequence of Propionibacterium acnes SK182B-JCVI.</title>
        <authorList>
            <person name="Durkin A.S."/>
            <person name="Madupu R."/>
            <person name="Hostetler J."/>
            <person name="Radune D."/>
            <person name="Torralba M."/>
            <person name="Methe B."/>
            <person name="Sutton G."/>
            <person name="Strausberg R.L."/>
            <person name="Nelson K.E."/>
        </authorList>
    </citation>
    <scope>NUCLEOTIDE SEQUENCE [LARGE SCALE GENOMIC DNA]</scope>
    <source>
        <strain evidence="2 3">SK182B-JCVI</strain>
    </source>
</reference>
<dbReference type="STRING" id="1574624.GCA_001642025_00904"/>
<evidence type="ECO:0000313" key="3">
    <source>
        <dbReference type="Proteomes" id="UP000007832"/>
    </source>
</evidence>
<organism evidence="2 3">
    <name type="scientific">[Propionibacterium] namnetense SK182B-JCVI</name>
    <dbReference type="NCBI Taxonomy" id="1051006"/>
    <lineage>
        <taxon>Bacteria</taxon>
        <taxon>Bacillati</taxon>
        <taxon>Actinomycetota</taxon>
        <taxon>Actinomycetes</taxon>
        <taxon>Propionibacteriales</taxon>
        <taxon>Propionibacteriaceae</taxon>
        <taxon>Cutibacterium</taxon>
    </lineage>
</organism>
<proteinExistence type="predicted"/>